<organism evidence="6 7">
    <name type="scientific">Anisodus acutangulus</name>
    <dbReference type="NCBI Taxonomy" id="402998"/>
    <lineage>
        <taxon>Eukaryota</taxon>
        <taxon>Viridiplantae</taxon>
        <taxon>Streptophyta</taxon>
        <taxon>Embryophyta</taxon>
        <taxon>Tracheophyta</taxon>
        <taxon>Spermatophyta</taxon>
        <taxon>Magnoliopsida</taxon>
        <taxon>eudicotyledons</taxon>
        <taxon>Gunneridae</taxon>
        <taxon>Pentapetalae</taxon>
        <taxon>asterids</taxon>
        <taxon>lamiids</taxon>
        <taxon>Solanales</taxon>
        <taxon>Solanaceae</taxon>
        <taxon>Solanoideae</taxon>
        <taxon>Hyoscyameae</taxon>
        <taxon>Anisodus</taxon>
    </lineage>
</organism>
<dbReference type="GO" id="GO:0005509">
    <property type="term" value="F:calcium ion binding"/>
    <property type="evidence" value="ECO:0007669"/>
    <property type="project" value="UniProtKB-UniRule"/>
</dbReference>
<protein>
    <recommendedName>
        <fullName evidence="4">Calcineurin B-like protein</fullName>
    </recommendedName>
</protein>
<keyword evidence="4" id="KW-0472">Membrane</keyword>
<dbReference type="GO" id="GO:0016020">
    <property type="term" value="C:membrane"/>
    <property type="evidence" value="ECO:0007669"/>
    <property type="project" value="UniProtKB-SubCell"/>
</dbReference>
<dbReference type="AlphaFoldDB" id="A0A9Q1R3I2"/>
<dbReference type="CDD" id="cd00051">
    <property type="entry name" value="EFh"/>
    <property type="match status" value="1"/>
</dbReference>
<dbReference type="EMBL" id="JAJAGQ010000016">
    <property type="protein sequence ID" value="KAJ8539362.1"/>
    <property type="molecule type" value="Genomic_DNA"/>
</dbReference>
<dbReference type="GO" id="GO:0019900">
    <property type="term" value="F:kinase binding"/>
    <property type="evidence" value="ECO:0007669"/>
    <property type="project" value="UniProtKB-UniRule"/>
</dbReference>
<proteinExistence type="inferred from homology"/>
<name>A0A9Q1R3I2_9SOLA</name>
<comment type="function">
    <text evidence="4">Acts as a calcium sensor. CBL proteins interact with CIPK serine-threonine protein kinases. Binding of a CBL protein to the regulatory NAF domain of a CIPK protein lead to the activation of the kinase in a calcium-dependent manner.</text>
</comment>
<dbReference type="OrthoDB" id="191686at2759"/>
<comment type="subcellular location">
    <subcellularLocation>
        <location evidence="4">Membrane</location>
    </subcellularLocation>
</comment>
<keyword evidence="1 4" id="KW-0677">Repeat</keyword>
<sequence length="194" mass="22576">MHVLAGCFRSMRSRRPPGFEKHDLLASETSFSVNEVDALYIMFRKLSSSIIDDGLIHKEEFLLALFNCSPKQNIFAQRLFDLFDLKHNGVIEFGEFVRSLSIFHPRTPQEDKIEFAFKLYDLKQTGFIERDETILEADANGDGRIDPEEWKELIKRYPSIIKNMTLPFLKEITQMFPSFVLTTEAQDSQLVFEN</sequence>
<dbReference type="Proteomes" id="UP001152561">
    <property type="component" value="Unassembled WGS sequence"/>
</dbReference>
<dbReference type="PROSITE" id="PS50222">
    <property type="entry name" value="EF_HAND_2"/>
    <property type="match status" value="2"/>
</dbReference>
<evidence type="ECO:0000256" key="3">
    <source>
        <dbReference type="ARBA" id="ARBA00023774"/>
    </source>
</evidence>
<dbReference type="SUPFAM" id="SSF47473">
    <property type="entry name" value="EF-hand"/>
    <property type="match status" value="1"/>
</dbReference>
<comment type="similarity">
    <text evidence="3 4">Belongs to the calcineurin regulatory subunit family.</text>
</comment>
<evidence type="ECO:0000256" key="1">
    <source>
        <dbReference type="ARBA" id="ARBA00022737"/>
    </source>
</evidence>
<accession>A0A9Q1R3I2</accession>
<dbReference type="Pfam" id="PF13202">
    <property type="entry name" value="EF-hand_5"/>
    <property type="match status" value="2"/>
</dbReference>
<feature type="domain" description="EF-hand" evidence="5">
    <location>
        <begin position="71"/>
        <end position="106"/>
    </location>
</feature>
<keyword evidence="4" id="KW-0479">Metal-binding</keyword>
<feature type="domain" description="EF-hand" evidence="5">
    <location>
        <begin position="131"/>
        <end position="160"/>
    </location>
</feature>
<comment type="caution">
    <text evidence="6">The sequence shown here is derived from an EMBL/GenBank/DDBJ whole genome shotgun (WGS) entry which is preliminary data.</text>
</comment>
<reference evidence="7" key="1">
    <citation type="journal article" date="2023" name="Proc. Natl. Acad. Sci. U.S.A.">
        <title>Genomic and structural basis for evolution of tropane alkaloid biosynthesis.</title>
        <authorList>
            <person name="Wanga Y.-J."/>
            <person name="Taina T."/>
            <person name="Yua J.-Y."/>
            <person name="Lia J."/>
            <person name="Xua B."/>
            <person name="Chenc J."/>
            <person name="D'Auriad J.C."/>
            <person name="Huanga J.-P."/>
            <person name="Huanga S.-X."/>
        </authorList>
    </citation>
    <scope>NUCLEOTIDE SEQUENCE [LARGE SCALE GENOMIC DNA]</scope>
    <source>
        <strain evidence="7">cv. KIB-2019</strain>
    </source>
</reference>
<dbReference type="InterPro" id="IPR045198">
    <property type="entry name" value="CNBL1-10"/>
</dbReference>
<gene>
    <name evidence="6" type="ORF">K7X08_013614</name>
</gene>
<dbReference type="PROSITE" id="PS00018">
    <property type="entry name" value="EF_HAND_1"/>
    <property type="match status" value="1"/>
</dbReference>
<evidence type="ECO:0000256" key="2">
    <source>
        <dbReference type="ARBA" id="ARBA00022837"/>
    </source>
</evidence>
<evidence type="ECO:0000259" key="5">
    <source>
        <dbReference type="PROSITE" id="PS50222"/>
    </source>
</evidence>
<dbReference type="PANTHER" id="PTHR23056:SF146">
    <property type="entry name" value="CALCINEURIN B-LIKE PROTEIN"/>
    <property type="match status" value="1"/>
</dbReference>
<evidence type="ECO:0000313" key="6">
    <source>
        <dbReference type="EMBL" id="KAJ8539362.1"/>
    </source>
</evidence>
<dbReference type="GO" id="GO:0019722">
    <property type="term" value="P:calcium-mediated signaling"/>
    <property type="evidence" value="ECO:0007669"/>
    <property type="project" value="UniProtKB-UniRule"/>
</dbReference>
<evidence type="ECO:0000256" key="4">
    <source>
        <dbReference type="RuleBase" id="RU369080"/>
    </source>
</evidence>
<dbReference type="PANTHER" id="PTHR23056">
    <property type="entry name" value="CALCINEURIN B"/>
    <property type="match status" value="1"/>
</dbReference>
<dbReference type="InterPro" id="IPR011992">
    <property type="entry name" value="EF-hand-dom_pair"/>
</dbReference>
<keyword evidence="7" id="KW-1185">Reference proteome</keyword>
<comment type="subunit">
    <text evidence="4">Homodimer. Interacts with CIPK.</text>
</comment>
<keyword evidence="2 4" id="KW-0106">Calcium</keyword>
<evidence type="ECO:0000313" key="7">
    <source>
        <dbReference type="Proteomes" id="UP001152561"/>
    </source>
</evidence>
<dbReference type="InterPro" id="IPR018247">
    <property type="entry name" value="EF_Hand_1_Ca_BS"/>
</dbReference>
<dbReference type="SMART" id="SM00054">
    <property type="entry name" value="EFh"/>
    <property type="match status" value="2"/>
</dbReference>
<dbReference type="InterPro" id="IPR002048">
    <property type="entry name" value="EF_hand_dom"/>
</dbReference>
<dbReference type="Gene3D" id="1.10.238.10">
    <property type="entry name" value="EF-hand"/>
    <property type="match status" value="1"/>
</dbReference>